<dbReference type="Pfam" id="PF16065">
    <property type="entry name" value="DUF4807"/>
    <property type="match status" value="1"/>
</dbReference>
<protein>
    <recommendedName>
        <fullName evidence="2">RAVE complex protein Rav1 C-terminal domain-containing protein</fullName>
    </recommendedName>
</protein>
<dbReference type="AlphaFoldDB" id="A0A1I8MK21"/>
<dbReference type="eggNOG" id="ENOG502S1K4">
    <property type="taxonomic scope" value="Eukaryota"/>
</dbReference>
<gene>
    <name evidence="1" type="primary">101896076</name>
</gene>
<sequence>MQLILCVSDYWRKRDYYQLNPQDSNNNKLSYAINVITKNVIRENTTIASGQRQCRTLRRTLICIDGIAFYYLLKELLNFNEYRQILCTHPALKDTQLLWLQIIPPAKDIIDYRWNRMLARKLWEKIETDYLMSWLSTLGGGYSALGEQFSECAQVAGKISRKQLLIGIQLGDPFLQSRCLLYYSISLIQTGRLRTAKYIIRSQYAFARVNEETDSRLVKMCKGIWLRLQYEYGLRLQKRGKAVP</sequence>
<evidence type="ECO:0008006" key="2">
    <source>
        <dbReference type="Google" id="ProtNLM"/>
    </source>
</evidence>
<organism evidence="1">
    <name type="scientific">Musca domestica</name>
    <name type="common">House fly</name>
    <dbReference type="NCBI Taxonomy" id="7370"/>
    <lineage>
        <taxon>Eukaryota</taxon>
        <taxon>Metazoa</taxon>
        <taxon>Ecdysozoa</taxon>
        <taxon>Arthropoda</taxon>
        <taxon>Hexapoda</taxon>
        <taxon>Insecta</taxon>
        <taxon>Pterygota</taxon>
        <taxon>Neoptera</taxon>
        <taxon>Endopterygota</taxon>
        <taxon>Diptera</taxon>
        <taxon>Brachycera</taxon>
        <taxon>Muscomorpha</taxon>
        <taxon>Muscoidea</taxon>
        <taxon>Muscidae</taxon>
        <taxon>Musca</taxon>
    </lineage>
</organism>
<dbReference type="PANTHER" id="PTHR36693">
    <property type="entry name" value="GH02722P"/>
    <property type="match status" value="1"/>
</dbReference>
<dbReference type="VEuPathDB" id="VectorBase:MDOMA2_014228"/>
<dbReference type="STRING" id="7370.A0A1I8MK21"/>
<evidence type="ECO:0000313" key="1">
    <source>
        <dbReference type="EnsemblMetazoa" id="MDOA005736-PA"/>
    </source>
</evidence>
<proteinExistence type="predicted"/>
<dbReference type="PANTHER" id="PTHR36693:SF1">
    <property type="entry name" value="GH02722P"/>
    <property type="match status" value="1"/>
</dbReference>
<dbReference type="OrthoDB" id="121932at2759"/>
<accession>A0A1I8MK21</accession>
<dbReference type="VEuPathDB" id="VectorBase:MDOA005736"/>
<name>A0A1I8MK21_MUSDO</name>
<reference evidence="1" key="1">
    <citation type="submission" date="2020-05" db="UniProtKB">
        <authorList>
            <consortium name="EnsemblMetazoa"/>
        </authorList>
    </citation>
    <scope>IDENTIFICATION</scope>
    <source>
        <strain evidence="1">Aabys</strain>
    </source>
</reference>
<dbReference type="InterPro" id="IPR032072">
    <property type="entry name" value="DUF4807"/>
</dbReference>
<dbReference type="EnsemblMetazoa" id="MDOA005736-RA">
    <property type="protein sequence ID" value="MDOA005736-PA"/>
    <property type="gene ID" value="MDOA005736"/>
</dbReference>